<evidence type="ECO:0000313" key="1">
    <source>
        <dbReference type="EMBL" id="KXS19466.1"/>
    </source>
</evidence>
<dbReference type="OrthoDB" id="10554353at2759"/>
<protein>
    <recommendedName>
        <fullName evidence="3">G-protein coupled receptors family 2 profile 2 domain-containing protein</fullName>
    </recommendedName>
</protein>
<sequence length="353" mass="38918">MDDWGDAVAIRNGNFTRGQRAIWIIPVTALTTIGGLSVLIFYAIAFGARLPILKHPLHKLIIFMFSFNVTSGLILYGIGFVDPNSPACHTGVFVVTAGITGDYCTSFAIYFLLFHSLVLHARRSQFMENAILSFPIGSALVFAFLTIGGTGPMDRDGACWVRDMLGWRAIVTYTASAFFAVSTMIMGVFIIRSLVPRLPLADTLRVPQSGMLSVGNTMREDTNVITKRLVWYPITTLICVGGGALVDVAGGKWGMVVGEQLLMGTGFINSIGFFAFDPTFRSVAKALLEEVNSLETAFAPPPDMYHHTMDPRYAGNRKEEIELEWERRRVQDAYWGVKVARSMKGLLKRAARV</sequence>
<accession>A0A139ARU1</accession>
<reference evidence="1 2" key="1">
    <citation type="journal article" date="2015" name="Genome Biol. Evol.">
        <title>Phylogenomic analyses indicate that early fungi evolved digesting cell walls of algal ancestors of land plants.</title>
        <authorList>
            <person name="Chang Y."/>
            <person name="Wang S."/>
            <person name="Sekimoto S."/>
            <person name="Aerts A.L."/>
            <person name="Choi C."/>
            <person name="Clum A."/>
            <person name="LaButti K.M."/>
            <person name="Lindquist E.A."/>
            <person name="Yee Ngan C."/>
            <person name="Ohm R.A."/>
            <person name="Salamov A.A."/>
            <person name="Grigoriev I.V."/>
            <person name="Spatafora J.W."/>
            <person name="Berbee M.L."/>
        </authorList>
    </citation>
    <scope>NUCLEOTIDE SEQUENCE [LARGE SCALE GENOMIC DNA]</scope>
    <source>
        <strain evidence="1 2">JEL478</strain>
    </source>
</reference>
<dbReference type="Proteomes" id="UP000070544">
    <property type="component" value="Unassembled WGS sequence"/>
</dbReference>
<keyword evidence="2" id="KW-1185">Reference proteome</keyword>
<organism evidence="1 2">
    <name type="scientific">Gonapodya prolifera (strain JEL478)</name>
    <name type="common">Monoblepharis prolifera</name>
    <dbReference type="NCBI Taxonomy" id="1344416"/>
    <lineage>
        <taxon>Eukaryota</taxon>
        <taxon>Fungi</taxon>
        <taxon>Fungi incertae sedis</taxon>
        <taxon>Chytridiomycota</taxon>
        <taxon>Chytridiomycota incertae sedis</taxon>
        <taxon>Monoblepharidomycetes</taxon>
        <taxon>Monoblepharidales</taxon>
        <taxon>Gonapodyaceae</taxon>
        <taxon>Gonapodya</taxon>
    </lineage>
</organism>
<evidence type="ECO:0008006" key="3">
    <source>
        <dbReference type="Google" id="ProtNLM"/>
    </source>
</evidence>
<dbReference type="EMBL" id="KQ965738">
    <property type="protein sequence ID" value="KXS19466.1"/>
    <property type="molecule type" value="Genomic_DNA"/>
</dbReference>
<proteinExistence type="predicted"/>
<gene>
    <name evidence="1" type="ORF">M427DRAFT_28921</name>
</gene>
<dbReference type="AlphaFoldDB" id="A0A139ARU1"/>
<evidence type="ECO:0000313" key="2">
    <source>
        <dbReference type="Proteomes" id="UP000070544"/>
    </source>
</evidence>
<name>A0A139ARU1_GONPJ</name>